<dbReference type="InterPro" id="IPR013216">
    <property type="entry name" value="Methyltransf_11"/>
</dbReference>
<evidence type="ECO:0000313" key="3">
    <source>
        <dbReference type="Proteomes" id="UP001306950"/>
    </source>
</evidence>
<gene>
    <name evidence="2" type="ORF">V3851_08185</name>
</gene>
<dbReference type="SUPFAM" id="SSF53335">
    <property type="entry name" value="S-adenosyl-L-methionine-dependent methyltransferases"/>
    <property type="match status" value="1"/>
</dbReference>
<dbReference type="RefSeq" id="WP_331846034.1">
    <property type="nucleotide sequence ID" value="NZ_JAZHPZ010000003.1"/>
</dbReference>
<keyword evidence="2" id="KW-0808">Transferase</keyword>
<feature type="domain" description="Methyltransferase type 11" evidence="1">
    <location>
        <begin position="42"/>
        <end position="132"/>
    </location>
</feature>
<dbReference type="GO" id="GO:0032259">
    <property type="term" value="P:methylation"/>
    <property type="evidence" value="ECO:0007669"/>
    <property type="project" value="UniProtKB-KW"/>
</dbReference>
<dbReference type="EMBL" id="JAZHPZ010000003">
    <property type="protein sequence ID" value="MEF2965804.1"/>
    <property type="molecule type" value="Genomic_DNA"/>
</dbReference>
<dbReference type="Gene3D" id="3.40.50.150">
    <property type="entry name" value="Vaccinia Virus protein VP39"/>
    <property type="match status" value="1"/>
</dbReference>
<proteinExistence type="predicted"/>
<reference evidence="2 3" key="1">
    <citation type="submission" date="2024-02" db="EMBL/GenBank/DDBJ databases">
        <title>A nitrogen-fixing paenibacillus bacterium.</title>
        <authorList>
            <person name="Zhang W.L."/>
            <person name="Chen S.F."/>
        </authorList>
    </citation>
    <scope>NUCLEOTIDE SEQUENCE [LARGE SCALE GENOMIC DNA]</scope>
    <source>
        <strain evidence="2 3">M1</strain>
    </source>
</reference>
<organism evidence="2 3">
    <name type="scientific">Paenibacillus haidiansis</name>
    <dbReference type="NCBI Taxonomy" id="1574488"/>
    <lineage>
        <taxon>Bacteria</taxon>
        <taxon>Bacillati</taxon>
        <taxon>Bacillota</taxon>
        <taxon>Bacilli</taxon>
        <taxon>Bacillales</taxon>
        <taxon>Paenibacillaceae</taxon>
        <taxon>Paenibacillus</taxon>
    </lineage>
</organism>
<keyword evidence="3" id="KW-1185">Reference proteome</keyword>
<keyword evidence="2" id="KW-0489">Methyltransferase</keyword>
<evidence type="ECO:0000313" key="2">
    <source>
        <dbReference type="EMBL" id="MEF2965804.1"/>
    </source>
</evidence>
<dbReference type="GO" id="GO:0008168">
    <property type="term" value="F:methyltransferase activity"/>
    <property type="evidence" value="ECO:0007669"/>
    <property type="project" value="UniProtKB-KW"/>
</dbReference>
<name>A0ABU7VSF4_9BACL</name>
<dbReference type="InterPro" id="IPR029063">
    <property type="entry name" value="SAM-dependent_MTases_sf"/>
</dbReference>
<dbReference type="Proteomes" id="UP001306950">
    <property type="component" value="Unassembled WGS sequence"/>
</dbReference>
<protein>
    <submittedName>
        <fullName evidence="2">Class I SAM-dependent methyltransferase</fullName>
        <ecNumber evidence="2">2.1.-.-</ecNumber>
    </submittedName>
</protein>
<accession>A0ABU7VSF4</accession>
<comment type="caution">
    <text evidence="2">The sequence shown here is derived from an EMBL/GenBank/DDBJ whole genome shotgun (WGS) entry which is preliminary data.</text>
</comment>
<dbReference type="Pfam" id="PF08241">
    <property type="entry name" value="Methyltransf_11"/>
    <property type="match status" value="1"/>
</dbReference>
<sequence>MDSYWNVRYHEEGLIWGQNPSSTAFHARDIFKQNNVTTVLVPGSGYGRNTKALSADFTVEGIELSGHAVKLARQWDPQSHFMEGSVLDSPTGGKKYDAVYCFDLLHLFLLKDRRKLIDHCIKQLNDSGIMYFTCFSDEDTHNGAGKRVEEGTFEYMEGKCAHFFTEEDLINHFGGLNLMEVGSVTEKLTYQDERTKEYLLRYIVVKKD</sequence>
<dbReference type="EC" id="2.1.-.-" evidence="2"/>
<evidence type="ECO:0000259" key="1">
    <source>
        <dbReference type="Pfam" id="PF08241"/>
    </source>
</evidence>
<dbReference type="CDD" id="cd02440">
    <property type="entry name" value="AdoMet_MTases"/>
    <property type="match status" value="1"/>
</dbReference>